<sequence length="1972" mass="226192">MSLDSLSTAQGQINLLNTGIFPRRALTIAAPEDCHVQPVTVYLYTFNPENLDHKIKVDFHKRATTEELIEKILAQRDDFTSTNIDDFEIYETLGALDGRTFKERRLDPGEYPVAVQTLWPRTLSDNSNEPTIPKTRFVMKEKGSRPQGPNITFVSTETSSTIDSFLAKFLTQPQDREYADLCMLPELTEQTLLDNLRDRFNSGHIYTYIGPILVAVNPFNFFPIYNPKYARLYSQSRRLGALPPHIFAIADITYHNMLRIKESQCVVISGESGSGKTESTNFLLHHLTTLSQKGSDGSSVEQTLLSAGPVLEAFGNAVTVQNNNSSRFGKFIKVNYRENGMVSGANVEIYLLEKSRIISQAVGERNYHVFYYLLEGATDEDRKKHFLLQPNDYHYLNQNNFFSCEGINEKYEYDRLKHSMEAVGFSKDSQDKIFGMISAVLLLGNIEFIKRPGYHSDENAYIGNEELIDVIAELLNIKAQQLHQALTMRRTVLRNDTVITRYNVSEAVFNKNAMSKCLYNALFHWIVLRMNQALIKRDTAIRKKGYYIGILDIFGFEDVGAEWNSFEQLCINYANEHLQAYFNQHIFQFEQEEYLKENITWTNIEYTDNTECVHLFQQKPYGLLRLIDEESNINNATDQSMLLKLNTYLSNNEYYEIPHKKEDAFIIAHYAGKVKYQIAGFREKNKDLMRHDVMMVLKNSKSAFVRELVGDDPIAIYRWNLVRNTFKAVNAFKKSIQSRRIRRAESVDRLMVPNEPLNASHKRGSDSHLSAFLRGEISEAIVPDFCDTSVFKTIVTRAKKPQTKQKPERQPTLRSLQAVKEIIGKKPLSNKPSSVSRQFEYSLSRLMKTLSSATPYFIRCIKSNNEKIPNFFDDNIILRQLRYTGMLETVRIRRAGYSVRIEYEQFINQYRILLPNGQNSTRKDVEEYISKHPYIDANNVQYGRTKIFLRDAEKLLLDDHLHRIIMQHIYTLQHWFRSVLARRKYLKLRAGIINLQALSRGMLVRNRIRQRMDAALCIQTYFRRHIAQKKYRLIMDTITRIQAIAKGRIVREKYELLKAANELPCFYQGSDVQTVLVLPSSGSFTESEFTETEPEDEDDEVSDEETTQQPIGAESDDDEDEEGQSEIDLDATFILEDTRLKLIGEASDNNLFYRRQSLATTASTAKLKMLRRAASTESDQIQRPDLITKDGELTEGKVKTKGLGFMKAGKHLKALLGRKFEGIPSESELETISLISTTKKNSAFEPPPVHIAHKFKMSRLHKSETCAVCGKIVSSIFAQGCKCSYCKLSFHKECSVYASKLPCNPTSPTLEASMLPKKPWELIKTTPRQSISPNAPGTSASSQGSLVPSNFSLTKTKQQIDPAEMIIETTDDLRQFSIFIFKKQCSLEQEKKKKRETFVDALFKKSLKEFHMELIGYEAILTEDKTNLKYRDLITTFEGLLTKVCNQEHVTFPTNLGVNAFRGFLNEFMQQQIKRKSAGKKSSIIKFQSVRKKRRKSDVTLHNGHRFKLDFVHVPTYCEICNQFMWHAEKIFICINCRLSCHKKCHSKVNYMCTKATTNNEQIQNRFFGADLNVLIDDDHPVPIVLNKLMTTIEVRALFVEGIYRKSGALPTVRNVRKIIETEENQDDLNFDETPVHVVATLVKAFFREMAEPMIPFELYENFLNVSEVKDPGERIRCLSVMVDMLPKNNKAVLDRLMFHLSRIAHQESVNKMSASNLAVIFAPCMLRRNIVVHAQEQLLDVQKQVVCVQTLIEEKLKQYRSTVTQIVELEHASETVTENLRKIDQHRRTSGNSDDTAPPAGTSMSSKSSANNLDDRESSATPIAPRSRSTSASNIETARQLFVEQLDFLDKEKEKLIQELPPLAPVASSEDLSSSEAEHSPSPKGQQQRESKRNSPSSRRFTDFGDSGEYAIDINSPPVLCKLPNAFHRSRIVGDYRRRLPSWTQKNRQQKYFPAEDQIVFKLTFEECEDV</sequence>
<protein>
    <submittedName>
        <fullName evidence="2">Unconventional myosin-IXb</fullName>
    </submittedName>
</protein>
<organism evidence="1 2">
    <name type="scientific">Panagrolaimus sp. PS1159</name>
    <dbReference type="NCBI Taxonomy" id="55785"/>
    <lineage>
        <taxon>Eukaryota</taxon>
        <taxon>Metazoa</taxon>
        <taxon>Ecdysozoa</taxon>
        <taxon>Nematoda</taxon>
        <taxon>Chromadorea</taxon>
        <taxon>Rhabditida</taxon>
        <taxon>Tylenchina</taxon>
        <taxon>Panagrolaimomorpha</taxon>
        <taxon>Panagrolaimoidea</taxon>
        <taxon>Panagrolaimidae</taxon>
        <taxon>Panagrolaimus</taxon>
    </lineage>
</organism>
<dbReference type="WBParaSite" id="PS1159_v2.g19807.t1">
    <property type="protein sequence ID" value="PS1159_v2.g19807.t1"/>
    <property type="gene ID" value="PS1159_v2.g19807"/>
</dbReference>
<name>A0AC35FQE7_9BILA</name>
<reference evidence="2" key="1">
    <citation type="submission" date="2022-11" db="UniProtKB">
        <authorList>
            <consortium name="WormBaseParasite"/>
        </authorList>
    </citation>
    <scope>IDENTIFICATION</scope>
</reference>
<evidence type="ECO:0000313" key="1">
    <source>
        <dbReference type="Proteomes" id="UP000887580"/>
    </source>
</evidence>
<evidence type="ECO:0000313" key="2">
    <source>
        <dbReference type="WBParaSite" id="PS1159_v2.g19807.t1"/>
    </source>
</evidence>
<accession>A0AC35FQE7</accession>
<dbReference type="Proteomes" id="UP000887580">
    <property type="component" value="Unplaced"/>
</dbReference>
<proteinExistence type="predicted"/>